<feature type="region of interest" description="Disordered" evidence="1">
    <location>
        <begin position="228"/>
        <end position="357"/>
    </location>
</feature>
<gene>
    <name evidence="3" type="ORF">BJ878DRAFT_535060</name>
</gene>
<dbReference type="InterPro" id="IPR057725">
    <property type="entry name" value="Ams2-SPT21_N"/>
</dbReference>
<feature type="compositionally biased region" description="Polar residues" evidence="1">
    <location>
        <begin position="593"/>
        <end position="610"/>
    </location>
</feature>
<feature type="region of interest" description="Disordered" evidence="1">
    <location>
        <begin position="593"/>
        <end position="618"/>
    </location>
</feature>
<proteinExistence type="predicted"/>
<protein>
    <recommendedName>
        <fullName evidence="2">Ams2/SPT21 N-terminal domain-containing protein</fullName>
    </recommendedName>
</protein>
<dbReference type="Proteomes" id="UP000887226">
    <property type="component" value="Unassembled WGS sequence"/>
</dbReference>
<organism evidence="3 4">
    <name type="scientific">Calycina marina</name>
    <dbReference type="NCBI Taxonomy" id="1763456"/>
    <lineage>
        <taxon>Eukaryota</taxon>
        <taxon>Fungi</taxon>
        <taxon>Dikarya</taxon>
        <taxon>Ascomycota</taxon>
        <taxon>Pezizomycotina</taxon>
        <taxon>Leotiomycetes</taxon>
        <taxon>Helotiales</taxon>
        <taxon>Pezizellaceae</taxon>
        <taxon>Calycina</taxon>
    </lineage>
</organism>
<dbReference type="GO" id="GO:0043565">
    <property type="term" value="F:sequence-specific DNA binding"/>
    <property type="evidence" value="ECO:0007669"/>
    <property type="project" value="InterPro"/>
</dbReference>
<dbReference type="PANTHER" id="PTHR39147:SF1">
    <property type="entry name" value="PROTEIN SPT21"/>
    <property type="match status" value="1"/>
</dbReference>
<feature type="compositionally biased region" description="Polar residues" evidence="1">
    <location>
        <begin position="1064"/>
        <end position="1073"/>
    </location>
</feature>
<feature type="compositionally biased region" description="Basic residues" evidence="1">
    <location>
        <begin position="270"/>
        <end position="290"/>
    </location>
</feature>
<feature type="compositionally biased region" description="Low complexity" evidence="1">
    <location>
        <begin position="228"/>
        <end position="246"/>
    </location>
</feature>
<dbReference type="SUPFAM" id="SSF57716">
    <property type="entry name" value="Glucocorticoid receptor-like (DNA-binding domain)"/>
    <property type="match status" value="1"/>
</dbReference>
<feature type="region of interest" description="Disordered" evidence="1">
    <location>
        <begin position="1113"/>
        <end position="1181"/>
    </location>
</feature>
<feature type="region of interest" description="Disordered" evidence="1">
    <location>
        <begin position="632"/>
        <end position="742"/>
    </location>
</feature>
<dbReference type="InterPro" id="IPR000679">
    <property type="entry name" value="Znf_GATA"/>
</dbReference>
<name>A0A9P8CFT5_9HELO</name>
<evidence type="ECO:0000313" key="4">
    <source>
        <dbReference type="Proteomes" id="UP000887226"/>
    </source>
</evidence>
<evidence type="ECO:0000256" key="1">
    <source>
        <dbReference type="SAM" id="MobiDB-lite"/>
    </source>
</evidence>
<dbReference type="OrthoDB" id="3199820at2759"/>
<dbReference type="GO" id="GO:0006357">
    <property type="term" value="P:regulation of transcription by RNA polymerase II"/>
    <property type="evidence" value="ECO:0007669"/>
    <property type="project" value="TreeGrafter"/>
</dbReference>
<feature type="compositionally biased region" description="Polar residues" evidence="1">
    <location>
        <begin position="666"/>
        <end position="705"/>
    </location>
</feature>
<feature type="region of interest" description="Disordered" evidence="1">
    <location>
        <begin position="1000"/>
        <end position="1046"/>
    </location>
</feature>
<dbReference type="InterPro" id="IPR013088">
    <property type="entry name" value="Znf_NHR/GATA"/>
</dbReference>
<dbReference type="GO" id="GO:0030466">
    <property type="term" value="P:silent mating-type cassette heterochromatin formation"/>
    <property type="evidence" value="ECO:0007669"/>
    <property type="project" value="TreeGrafter"/>
</dbReference>
<keyword evidence="4" id="KW-1185">Reference proteome</keyword>
<evidence type="ECO:0000313" key="3">
    <source>
        <dbReference type="EMBL" id="KAG9243706.1"/>
    </source>
</evidence>
<sequence length="1317" mass="145051">MAPINGQGVSIRPMRLKVLYTFDDQNKTNCLARGQDVLQIQTVAISEMITIGVLDLKACIKAVVQCSPELVNRLGQDYTVYAYDYSEHDNPLVGQGMLSKALATDSPCLNAPAQQSAKLITGRVCKNILGIFNNGVPETLEVKLRLVPVHIAIQTDYLNTVERYNREMNNSPLAPGFDHNEWTKFLQTNPNMSQMTPRYGTPGSTCSNQRGSMNMEVVNQLLSPNIPQQPQQLQEPQTLHQVRGNPFGTGNGGESGGLDSGHETDGGKSTKGKKPRAPAKTAVKRPRAKRQPQEPKSSKAYVNNVGGNTSEYEEGTDGDYGDDGPAPRKRAKITQTDWNSRSAFGQPTDSLRKTASTAGSLRLFRPIAVASGNNPLEEVPRPPTPLPKMAVYQEPRTQRQMRRASFVSMPDQGRIHVSPYPSLPPQDVRHSIESANTSPERHSTPVITPPEIASSPPMMRSVSPLHMRSSPPCPSSPVLPQMPRMDSGFMSGSLEEQSWEEVIFGPMDGSLTQFQATNLEMDLPQLPIQHHEQRDDDFYIEEEAPGPMDMLPSTMRLVPPKAKVPPRIPVKPVSQSSKTMAGPIQQFPASVIPSNQTMSQPSQPAINRQGSAPPALTLTDSSASASLILPQDSAPSDIEPVPGATSAHISSAVVGAPQPRQGSRLARTNSMGSIPTNLITQPAQQRSSLHRSQTWSDTPPQTTGPMHTAPSGMPVMSSGLAPMQFVPSPAHVPKPVSAQAQAKQEKLQKRLENALAKGELPPFCSNCGVIKTATWRTSWSQDHLGVPGYYDFSDEPGHISCVVILTRDADNKPTSYKLIKRFLGKTESKEHWKEYILCNPCGLWMTKYNFQRPEDKWECNKGKGRFRKRPSRAKDANGNYLTSDATFPQSEGYFPQSEANYPPLETAESVADARSSSEAVTTIDGAADAGTPSEVVVPMGSAAANATSPVENRDIQVQRVELTANQTLAIKLQPTKMKRLNPMTSDAASDALRRAIRSSPARWKRRYSAAETRGDSEMREGSSGARDSPIELDDSPDPTRRLLFPSPRKDCSLKVLGEASANVSRISPRNRSSKVLETDLPNKENCSSPIEDDEEDAELLRLFEEELARPSTPVQGALPANQFKTPTRPTPNHRPITRSVSRSARSARLMKSPGELLRFSDRRTPNKTPTRRSPRNHNSYWEPPFAPSINKMMADASNHLSPSQHVFQNIVFSNLPDLPLMDDFSHHNGNADQEFSLEDFFSTDMVMPSSPPRNFNLHEDPVDWSEFNSISNTVKQTETQVIVKEEPAEPRAWRESMRRMQPMPKTVEVDDLIHSNS</sequence>
<dbReference type="PANTHER" id="PTHR39147">
    <property type="entry name" value="PROTEIN SPT21"/>
    <property type="match status" value="1"/>
</dbReference>
<feature type="domain" description="Ams2/SPT21 N-terminal" evidence="2">
    <location>
        <begin position="9"/>
        <end position="149"/>
    </location>
</feature>
<dbReference type="Gene3D" id="3.30.50.10">
    <property type="entry name" value="Erythroid Transcription Factor GATA-1, subunit A"/>
    <property type="match status" value="1"/>
</dbReference>
<comment type="caution">
    <text evidence="3">The sequence shown here is derived from an EMBL/GenBank/DDBJ whole genome shotgun (WGS) entry which is preliminary data.</text>
</comment>
<dbReference type="Pfam" id="PF25823">
    <property type="entry name" value="Ams2-SPT21_N"/>
    <property type="match status" value="1"/>
</dbReference>
<dbReference type="GO" id="GO:0000183">
    <property type="term" value="P:rDNA heterochromatin formation"/>
    <property type="evidence" value="ECO:0007669"/>
    <property type="project" value="TreeGrafter"/>
</dbReference>
<dbReference type="CDD" id="cd00202">
    <property type="entry name" value="ZnF_GATA"/>
    <property type="match status" value="1"/>
</dbReference>
<evidence type="ECO:0000259" key="2">
    <source>
        <dbReference type="Pfam" id="PF25823"/>
    </source>
</evidence>
<reference evidence="3" key="1">
    <citation type="journal article" date="2021" name="IMA Fungus">
        <title>Genomic characterization of three marine fungi, including Emericellopsis atlantica sp. nov. with signatures of a generalist lifestyle and marine biomass degradation.</title>
        <authorList>
            <person name="Hagestad O.C."/>
            <person name="Hou L."/>
            <person name="Andersen J.H."/>
            <person name="Hansen E.H."/>
            <person name="Altermark B."/>
            <person name="Li C."/>
            <person name="Kuhnert E."/>
            <person name="Cox R.J."/>
            <person name="Crous P.W."/>
            <person name="Spatafora J.W."/>
            <person name="Lail K."/>
            <person name="Amirebrahimi M."/>
            <person name="Lipzen A."/>
            <person name="Pangilinan J."/>
            <person name="Andreopoulos W."/>
            <person name="Hayes R.D."/>
            <person name="Ng V."/>
            <person name="Grigoriev I.V."/>
            <person name="Jackson S.A."/>
            <person name="Sutton T.D.S."/>
            <person name="Dobson A.D.W."/>
            <person name="Rama T."/>
        </authorList>
    </citation>
    <scope>NUCLEOTIDE SEQUENCE</scope>
    <source>
        <strain evidence="3">TRa3180A</strain>
    </source>
</reference>
<feature type="region of interest" description="Disordered" evidence="1">
    <location>
        <begin position="435"/>
        <end position="457"/>
    </location>
</feature>
<feature type="compositionally biased region" description="Polar residues" evidence="1">
    <location>
        <begin position="333"/>
        <end position="357"/>
    </location>
</feature>
<dbReference type="EMBL" id="MU253957">
    <property type="protein sequence ID" value="KAG9243706.1"/>
    <property type="molecule type" value="Genomic_DNA"/>
</dbReference>
<feature type="region of interest" description="Disordered" evidence="1">
    <location>
        <begin position="559"/>
        <end position="581"/>
    </location>
</feature>
<dbReference type="InterPro" id="IPR042403">
    <property type="entry name" value="Spt21/Ams2"/>
</dbReference>
<feature type="compositionally biased region" description="Gly residues" evidence="1">
    <location>
        <begin position="247"/>
        <end position="259"/>
    </location>
</feature>
<feature type="compositionally biased region" description="Low complexity" evidence="1">
    <location>
        <begin position="1138"/>
        <end position="1147"/>
    </location>
</feature>
<feature type="compositionally biased region" description="Acidic residues" evidence="1">
    <location>
        <begin position="311"/>
        <end position="322"/>
    </location>
</feature>
<accession>A0A9P8CFT5</accession>
<dbReference type="GO" id="GO:0008270">
    <property type="term" value="F:zinc ion binding"/>
    <property type="evidence" value="ECO:0007669"/>
    <property type="project" value="InterPro"/>
</dbReference>
<feature type="region of interest" description="Disordered" evidence="1">
    <location>
        <begin position="1064"/>
        <end position="1092"/>
    </location>
</feature>